<reference evidence="1 2" key="1">
    <citation type="submission" date="2020-09" db="EMBL/GenBank/DDBJ databases">
        <title>De no assembly of potato wild relative species, Solanum commersonii.</title>
        <authorList>
            <person name="Cho K."/>
        </authorList>
    </citation>
    <scope>NUCLEOTIDE SEQUENCE [LARGE SCALE GENOMIC DNA]</scope>
    <source>
        <strain evidence="1">LZ3.2</strain>
        <tissue evidence="1">Leaf</tissue>
    </source>
</reference>
<evidence type="ECO:0000313" key="2">
    <source>
        <dbReference type="Proteomes" id="UP000824120"/>
    </source>
</evidence>
<protein>
    <submittedName>
        <fullName evidence="1">Uncharacterized protein</fullName>
    </submittedName>
</protein>
<evidence type="ECO:0000313" key="1">
    <source>
        <dbReference type="EMBL" id="KAG5579013.1"/>
    </source>
</evidence>
<name>A0A9J5WUS0_SOLCO</name>
<sequence>MNTRLLSFHCRINHVKLPPKSQYGLFEMVEINRLKGSLGRTGNFVAIQTAIIADNNQFMCKIPVGARGSSDQTTLRPAVLTQSDDVPLLSEVEMIEPVHIFLNQFMKLHSA</sequence>
<organism evidence="1 2">
    <name type="scientific">Solanum commersonii</name>
    <name type="common">Commerson's wild potato</name>
    <name type="synonym">Commerson's nightshade</name>
    <dbReference type="NCBI Taxonomy" id="4109"/>
    <lineage>
        <taxon>Eukaryota</taxon>
        <taxon>Viridiplantae</taxon>
        <taxon>Streptophyta</taxon>
        <taxon>Embryophyta</taxon>
        <taxon>Tracheophyta</taxon>
        <taxon>Spermatophyta</taxon>
        <taxon>Magnoliopsida</taxon>
        <taxon>eudicotyledons</taxon>
        <taxon>Gunneridae</taxon>
        <taxon>Pentapetalae</taxon>
        <taxon>asterids</taxon>
        <taxon>lamiids</taxon>
        <taxon>Solanales</taxon>
        <taxon>Solanaceae</taxon>
        <taxon>Solanoideae</taxon>
        <taxon>Solaneae</taxon>
        <taxon>Solanum</taxon>
    </lineage>
</organism>
<proteinExistence type="predicted"/>
<accession>A0A9J5WUS0</accession>
<dbReference type="EMBL" id="JACXVP010000010">
    <property type="protein sequence ID" value="KAG5579013.1"/>
    <property type="molecule type" value="Genomic_DNA"/>
</dbReference>
<feature type="non-terminal residue" evidence="1">
    <location>
        <position position="111"/>
    </location>
</feature>
<gene>
    <name evidence="1" type="ORF">H5410_049640</name>
</gene>
<keyword evidence="2" id="KW-1185">Reference proteome</keyword>
<dbReference type="Proteomes" id="UP000824120">
    <property type="component" value="Chromosome 10"/>
</dbReference>
<dbReference type="AlphaFoldDB" id="A0A9J5WUS0"/>
<comment type="caution">
    <text evidence="1">The sequence shown here is derived from an EMBL/GenBank/DDBJ whole genome shotgun (WGS) entry which is preliminary data.</text>
</comment>
<dbReference type="OrthoDB" id="10408121at2759"/>